<keyword evidence="3 4" id="KW-0413">Isomerase</keyword>
<dbReference type="PANTHER" id="PTHR11142:SF0">
    <property type="entry name" value="TRNA PSEUDOURIDINE SYNTHASE-LIKE 1"/>
    <property type="match status" value="1"/>
</dbReference>
<keyword evidence="10" id="KW-1185">Reference proteome</keyword>
<dbReference type="PIRSF" id="PIRSF001430">
    <property type="entry name" value="tRNA_psdUrid_synth"/>
    <property type="match status" value="1"/>
</dbReference>
<evidence type="ECO:0000256" key="3">
    <source>
        <dbReference type="ARBA" id="ARBA00023235"/>
    </source>
</evidence>
<feature type="domain" description="Pseudouridine synthase I TruA alpha/beta" evidence="8">
    <location>
        <begin position="9"/>
        <end position="105"/>
    </location>
</feature>
<comment type="catalytic activity">
    <reaction evidence="4 7">
        <text>uridine(38/39/40) in tRNA = pseudouridine(38/39/40) in tRNA</text>
        <dbReference type="Rhea" id="RHEA:22376"/>
        <dbReference type="Rhea" id="RHEA-COMP:10085"/>
        <dbReference type="Rhea" id="RHEA-COMP:10087"/>
        <dbReference type="ChEBI" id="CHEBI:65314"/>
        <dbReference type="ChEBI" id="CHEBI:65315"/>
        <dbReference type="EC" id="5.4.99.12"/>
    </reaction>
</comment>
<dbReference type="GO" id="GO:0160147">
    <property type="term" value="F:tRNA pseudouridine(38-40) synthase activity"/>
    <property type="evidence" value="ECO:0007669"/>
    <property type="project" value="UniProtKB-EC"/>
</dbReference>
<accession>A0A368VC59</accession>
<dbReference type="AlphaFoldDB" id="A0A368VC59"/>
<dbReference type="Gene3D" id="3.30.70.660">
    <property type="entry name" value="Pseudouridine synthase I, catalytic domain, C-terminal subdomain"/>
    <property type="match status" value="1"/>
</dbReference>
<comment type="function">
    <text evidence="4">Formation of pseudouridine at positions 38, 39 and 40 in the anticodon stem and loop of transfer RNAs.</text>
</comment>
<evidence type="ECO:0000256" key="1">
    <source>
        <dbReference type="ARBA" id="ARBA00009375"/>
    </source>
</evidence>
<protein>
    <recommendedName>
        <fullName evidence="4">tRNA pseudouridine synthase A</fullName>
        <ecNumber evidence="4">5.4.99.12</ecNumber>
    </recommendedName>
    <alternativeName>
        <fullName evidence="4">tRNA pseudouridine(38-40) synthase</fullName>
    </alternativeName>
    <alternativeName>
        <fullName evidence="4">tRNA pseudouridylate synthase I</fullName>
    </alternativeName>
    <alternativeName>
        <fullName evidence="4">tRNA-uridine isomerase I</fullName>
    </alternativeName>
</protein>
<name>A0A368VC59_9BACT</name>
<dbReference type="HAMAP" id="MF_00171">
    <property type="entry name" value="TruA"/>
    <property type="match status" value="1"/>
</dbReference>
<dbReference type="InterPro" id="IPR020094">
    <property type="entry name" value="TruA/RsuA/RluB/E/F_N"/>
</dbReference>
<organism evidence="9 10">
    <name type="scientific">Marinilabilia salmonicolor</name>
    <dbReference type="NCBI Taxonomy" id="989"/>
    <lineage>
        <taxon>Bacteria</taxon>
        <taxon>Pseudomonadati</taxon>
        <taxon>Bacteroidota</taxon>
        <taxon>Bacteroidia</taxon>
        <taxon>Marinilabiliales</taxon>
        <taxon>Marinilabiliaceae</taxon>
        <taxon>Marinilabilia</taxon>
    </lineage>
</organism>
<reference evidence="9 10" key="1">
    <citation type="submission" date="2018-07" db="EMBL/GenBank/DDBJ databases">
        <title>Freshwater and sediment microbial communities from various areas in North America, analyzing microbe dynamics in response to fracking.</title>
        <authorList>
            <person name="Lamendella R."/>
        </authorList>
    </citation>
    <scope>NUCLEOTIDE SEQUENCE [LARGE SCALE GENOMIC DNA]</scope>
    <source>
        <strain evidence="9 10">160A</strain>
    </source>
</reference>
<dbReference type="RefSeq" id="WP_114436458.1">
    <property type="nucleotide sequence ID" value="NZ_QPIZ01000003.1"/>
</dbReference>
<evidence type="ECO:0000256" key="5">
    <source>
        <dbReference type="PIRSR" id="PIRSR001430-1"/>
    </source>
</evidence>
<dbReference type="SUPFAM" id="SSF55120">
    <property type="entry name" value="Pseudouridine synthase"/>
    <property type="match status" value="1"/>
</dbReference>
<dbReference type="NCBIfam" id="TIGR00071">
    <property type="entry name" value="hisT_truA"/>
    <property type="match status" value="1"/>
</dbReference>
<dbReference type="EC" id="5.4.99.12" evidence="4"/>
<dbReference type="FunFam" id="3.30.70.580:FF:000001">
    <property type="entry name" value="tRNA pseudouridine synthase A"/>
    <property type="match status" value="1"/>
</dbReference>
<feature type="binding site" evidence="4 6">
    <location>
        <position position="111"/>
    </location>
    <ligand>
        <name>substrate</name>
    </ligand>
</feature>
<evidence type="ECO:0000259" key="8">
    <source>
        <dbReference type="Pfam" id="PF01416"/>
    </source>
</evidence>
<dbReference type="InterPro" id="IPR001406">
    <property type="entry name" value="PsdUridine_synth_TruA"/>
</dbReference>
<evidence type="ECO:0000256" key="2">
    <source>
        <dbReference type="ARBA" id="ARBA00022694"/>
    </source>
</evidence>
<proteinExistence type="inferred from homology"/>
<dbReference type="Gene3D" id="3.30.70.580">
    <property type="entry name" value="Pseudouridine synthase I, catalytic domain, N-terminal subdomain"/>
    <property type="match status" value="1"/>
</dbReference>
<evidence type="ECO:0000313" key="9">
    <source>
        <dbReference type="EMBL" id="RCW38716.1"/>
    </source>
</evidence>
<gene>
    <name evidence="4" type="primary">truA</name>
    <name evidence="9" type="ORF">DFO77_103188</name>
</gene>
<feature type="domain" description="Pseudouridine synthase I TruA alpha/beta" evidence="8">
    <location>
        <begin position="149"/>
        <end position="244"/>
    </location>
</feature>
<dbReference type="CDD" id="cd02570">
    <property type="entry name" value="PseudoU_synth_EcTruA"/>
    <property type="match status" value="1"/>
</dbReference>
<comment type="similarity">
    <text evidence="1 4 7">Belongs to the tRNA pseudouridine synthase TruA family.</text>
</comment>
<sequence length="252" mass="28913">MGRYFIELAYNGANFHGWQKQPNAVTVQQKLEQVLTTLLQEDIRITGAGRTDTGVHASYFVAHFDASLFPFDEVVLLKKANSMLPPGIALYSATPVSDDAHSRYDAISRTYEYHLVLRKNPFLDGLTHRPWFIPDFDYMNLAAEKLKDYDDFTSFARLHGGNKTNFCHITEAFWEKRDDRYVFTISADRFLRNMVRAVVGTLLEVGRKKLSVDDFCEIIESKDRGRAGTSAPPQALFLTHIEYPETMFQRKV</sequence>
<keyword evidence="2 4" id="KW-0819">tRNA processing</keyword>
<dbReference type="InterPro" id="IPR020097">
    <property type="entry name" value="PsdUridine_synth_TruA_a/b_dom"/>
</dbReference>
<evidence type="ECO:0000313" key="10">
    <source>
        <dbReference type="Proteomes" id="UP000252733"/>
    </source>
</evidence>
<evidence type="ECO:0000256" key="6">
    <source>
        <dbReference type="PIRSR" id="PIRSR001430-2"/>
    </source>
</evidence>
<comment type="caution">
    <text evidence="4">Lacks conserved residue(s) required for the propagation of feature annotation.</text>
</comment>
<dbReference type="Pfam" id="PF01416">
    <property type="entry name" value="PseudoU_synth_1"/>
    <property type="match status" value="2"/>
</dbReference>
<evidence type="ECO:0000256" key="7">
    <source>
        <dbReference type="RuleBase" id="RU003792"/>
    </source>
</evidence>
<dbReference type="InterPro" id="IPR020103">
    <property type="entry name" value="PsdUridine_synth_cat_dom_sf"/>
</dbReference>
<evidence type="ECO:0000256" key="4">
    <source>
        <dbReference type="HAMAP-Rule" id="MF_00171"/>
    </source>
</evidence>
<feature type="active site" description="Nucleophile" evidence="4 5">
    <location>
        <position position="52"/>
    </location>
</feature>
<dbReference type="GO" id="GO:0031119">
    <property type="term" value="P:tRNA pseudouridine synthesis"/>
    <property type="evidence" value="ECO:0007669"/>
    <property type="project" value="UniProtKB-UniRule"/>
</dbReference>
<dbReference type="InterPro" id="IPR020095">
    <property type="entry name" value="PsdUridine_synth_TruA_C"/>
</dbReference>
<dbReference type="PANTHER" id="PTHR11142">
    <property type="entry name" value="PSEUDOURIDYLATE SYNTHASE"/>
    <property type="match status" value="1"/>
</dbReference>
<comment type="subunit">
    <text evidence="4">Homodimer.</text>
</comment>
<dbReference type="EMBL" id="QPIZ01000003">
    <property type="protein sequence ID" value="RCW38716.1"/>
    <property type="molecule type" value="Genomic_DNA"/>
</dbReference>
<dbReference type="Proteomes" id="UP000252733">
    <property type="component" value="Unassembled WGS sequence"/>
</dbReference>
<dbReference type="GO" id="GO:0003723">
    <property type="term" value="F:RNA binding"/>
    <property type="evidence" value="ECO:0007669"/>
    <property type="project" value="InterPro"/>
</dbReference>
<comment type="caution">
    <text evidence="9">The sequence shown here is derived from an EMBL/GenBank/DDBJ whole genome shotgun (WGS) entry which is preliminary data.</text>
</comment>